<dbReference type="EMBL" id="MTYJ01000183">
    <property type="protein sequence ID" value="OWA50128.1"/>
    <property type="molecule type" value="Genomic_DNA"/>
</dbReference>
<evidence type="ECO:0000313" key="1">
    <source>
        <dbReference type="EMBL" id="OWA50128.1"/>
    </source>
</evidence>
<evidence type="ECO:0000313" key="2">
    <source>
        <dbReference type="Proteomes" id="UP000192578"/>
    </source>
</evidence>
<dbReference type="AlphaFoldDB" id="A0A9X6NAZ6"/>
<protein>
    <submittedName>
        <fullName evidence="1">Uncharacterized protein</fullName>
    </submittedName>
</protein>
<sequence>MGPTIPGGKEIQKPKLECPCGYMSESDYEKVRHGDVCIEAMKASKKNSAFQMRLWKPFHWKIYLVSSSQDLPRG</sequence>
<gene>
    <name evidence="1" type="ORF">BV898_14653</name>
</gene>
<reference evidence="2" key="1">
    <citation type="submission" date="2017-01" db="EMBL/GenBank/DDBJ databases">
        <title>Comparative genomics of anhydrobiosis in the tardigrade Hypsibius dujardini.</title>
        <authorList>
            <person name="Yoshida Y."/>
            <person name="Koutsovoulos G."/>
            <person name="Laetsch D."/>
            <person name="Stevens L."/>
            <person name="Kumar S."/>
            <person name="Horikawa D."/>
            <person name="Ishino K."/>
            <person name="Komine S."/>
            <person name="Tomita M."/>
            <person name="Blaxter M."/>
            <person name="Arakawa K."/>
        </authorList>
    </citation>
    <scope>NUCLEOTIDE SEQUENCE [LARGE SCALE GENOMIC DNA]</scope>
    <source>
        <strain evidence="2">Z151</strain>
    </source>
</reference>
<keyword evidence="2" id="KW-1185">Reference proteome</keyword>
<organism evidence="1 2">
    <name type="scientific">Hypsibius exemplaris</name>
    <name type="common">Freshwater tardigrade</name>
    <dbReference type="NCBI Taxonomy" id="2072580"/>
    <lineage>
        <taxon>Eukaryota</taxon>
        <taxon>Metazoa</taxon>
        <taxon>Ecdysozoa</taxon>
        <taxon>Tardigrada</taxon>
        <taxon>Eutardigrada</taxon>
        <taxon>Parachela</taxon>
        <taxon>Hypsibioidea</taxon>
        <taxon>Hypsibiidae</taxon>
        <taxon>Hypsibius</taxon>
    </lineage>
</organism>
<comment type="caution">
    <text evidence="1">The sequence shown here is derived from an EMBL/GenBank/DDBJ whole genome shotgun (WGS) entry which is preliminary data.</text>
</comment>
<accession>A0A9X6NAZ6</accession>
<proteinExistence type="predicted"/>
<name>A0A9X6NAZ6_HYPEX</name>
<dbReference type="Proteomes" id="UP000192578">
    <property type="component" value="Unassembled WGS sequence"/>
</dbReference>